<comment type="subcellular location">
    <subcellularLocation>
        <location evidence="1">Nucleus</location>
    </subcellularLocation>
</comment>
<dbReference type="CDD" id="cd20404">
    <property type="entry name" value="Tudor_Agenet_AtEML-like"/>
    <property type="match status" value="1"/>
</dbReference>
<evidence type="ECO:0000256" key="4">
    <source>
        <dbReference type="ARBA" id="ARBA00023242"/>
    </source>
</evidence>
<organism evidence="7 8">
    <name type="scientific">Sphagnum jensenii</name>
    <dbReference type="NCBI Taxonomy" id="128206"/>
    <lineage>
        <taxon>Eukaryota</taxon>
        <taxon>Viridiplantae</taxon>
        <taxon>Streptophyta</taxon>
        <taxon>Embryophyta</taxon>
        <taxon>Bryophyta</taxon>
        <taxon>Sphagnophytina</taxon>
        <taxon>Sphagnopsida</taxon>
        <taxon>Sphagnales</taxon>
        <taxon>Sphagnaceae</taxon>
        <taxon>Sphagnum</taxon>
    </lineage>
</organism>
<dbReference type="Proteomes" id="UP001497522">
    <property type="component" value="Chromosome 1"/>
</dbReference>
<keyword evidence="2" id="KW-0132">Cell division</keyword>
<feature type="region of interest" description="Disordered" evidence="6">
    <location>
        <begin position="254"/>
        <end position="576"/>
    </location>
</feature>
<dbReference type="Pfam" id="PF20168">
    <property type="entry name" value="PDS5"/>
    <property type="match status" value="1"/>
</dbReference>
<keyword evidence="5" id="KW-0131">Cell cycle</keyword>
<feature type="compositionally biased region" description="Acidic residues" evidence="6">
    <location>
        <begin position="377"/>
        <end position="389"/>
    </location>
</feature>
<gene>
    <name evidence="7" type="ORF">CSSPJE1EN2_LOCUS376</name>
</gene>
<feature type="compositionally biased region" description="Basic residues" evidence="6">
    <location>
        <begin position="411"/>
        <end position="423"/>
    </location>
</feature>
<dbReference type="InterPro" id="IPR016024">
    <property type="entry name" value="ARM-type_fold"/>
</dbReference>
<accession>A0ABP1A2Y1</accession>
<keyword evidence="4" id="KW-0539">Nucleus</keyword>
<keyword evidence="8" id="KW-1185">Reference proteome</keyword>
<dbReference type="PANTHER" id="PTHR12663:SF0">
    <property type="entry name" value="PRECOCIOUS DISSOCIATION OF SISTERS 5, ISOFORM A"/>
    <property type="match status" value="1"/>
</dbReference>
<dbReference type="InterPro" id="IPR039776">
    <property type="entry name" value="Pds5"/>
</dbReference>
<evidence type="ECO:0000256" key="1">
    <source>
        <dbReference type="ARBA" id="ARBA00004123"/>
    </source>
</evidence>
<keyword evidence="3" id="KW-0498">Mitosis</keyword>
<evidence type="ECO:0000256" key="5">
    <source>
        <dbReference type="ARBA" id="ARBA00023306"/>
    </source>
</evidence>
<dbReference type="EMBL" id="OZ023702">
    <property type="protein sequence ID" value="CAK9857381.1"/>
    <property type="molecule type" value="Genomic_DNA"/>
</dbReference>
<evidence type="ECO:0000256" key="2">
    <source>
        <dbReference type="ARBA" id="ARBA00022618"/>
    </source>
</evidence>
<evidence type="ECO:0000256" key="3">
    <source>
        <dbReference type="ARBA" id="ARBA00022776"/>
    </source>
</evidence>
<dbReference type="SUPFAM" id="SSF48371">
    <property type="entry name" value="ARM repeat"/>
    <property type="match status" value="1"/>
</dbReference>
<name>A0ABP1A2Y1_9BRYO</name>
<feature type="compositionally biased region" description="Basic and acidic residues" evidence="6">
    <location>
        <begin position="485"/>
        <end position="502"/>
    </location>
</feature>
<feature type="compositionally biased region" description="Basic and acidic residues" evidence="6">
    <location>
        <begin position="667"/>
        <end position="676"/>
    </location>
</feature>
<sequence>MSEERDTELASVGQKLAKAKAKEVLMTLLPKAATMLEEVEQSPPSSTIYAMKACSDALVDPALLRHKDKDVGLLVALCISEIMRIVAPDAPYSDDCLKEIFQLIVDIFRELDDVDSPFFSSRVNILETVAKVRSCVVMLDLECDDLITEMFRIFFTTASDKHPEHVFLAMRNVLSLVIEEGEEVSSQILEIILNNLLRQKEGVSEAGHKLAVAVVENSADNLEPYVRSFLTLEGNVKDDHKEVTVEDDNKEVTVVEGTTNNSGLGDLQVADEANSHEDEKGLSRKEEVAGVDHEDGSEGHKQERVDDQAEEETKGEIGVKGSKEDSKDGQEDDEPGKETMENDKEDHDENLPAKRTCLPEGSSKNHHVRDPSSEDKKDEEEGGEDDQDVDQTPQQSDEKEHEKDLVENLSTKRKPGQGSKRKLPVGDGRAHRSREENVDPKRKRGLPENSIKKGEVLDEDVNNDRNQQELDVSPPKSKHKLPKNSVDKGIEYVLNGHDKDGDMDTEENLTPKSKAGHAKASGKKESRRVSSGKGGKQEEKEEGGDQTPKHKAGRPKGGSGGKEITYPSADRGGDEGLVGCGIKVWWPLDRRFYKGEVVSYNAKKKKHKVLYDDGEQEILDLVQERWELITKKQRPVKNPPDASPTPAWAPVPLKELTKAKALAQQEDVQRPSEKVKKQSLSKSGKKGLSKESKPNNLEAKFLEAKSPVNTISAFDFDEDDDGEAPRGGTTKRKPTQSSSTPKGSSGKIFKLVSSTKPSAKDDSSDTLGDGEPLNTWVIQRQKAR</sequence>
<proteinExistence type="predicted"/>
<feature type="compositionally biased region" description="Basic and acidic residues" evidence="6">
    <location>
        <begin position="450"/>
        <end position="468"/>
    </location>
</feature>
<feature type="compositionally biased region" description="Basic and acidic residues" evidence="6">
    <location>
        <begin position="336"/>
        <end position="352"/>
    </location>
</feature>
<dbReference type="PANTHER" id="PTHR12663">
    <property type="entry name" value="ANDROGEN INDUCED INHIBITOR OF PROLIFERATION AS3 / PDS5-RELATED"/>
    <property type="match status" value="1"/>
</dbReference>
<feature type="compositionally biased region" description="Basic and acidic residues" evidence="6">
    <location>
        <begin position="396"/>
        <end position="406"/>
    </location>
</feature>
<dbReference type="SUPFAM" id="SSF63748">
    <property type="entry name" value="Tudor/PWWP/MBT"/>
    <property type="match status" value="1"/>
</dbReference>
<reference evidence="7 8" key="1">
    <citation type="submission" date="2024-03" db="EMBL/GenBank/DDBJ databases">
        <authorList>
            <consortium name="ELIXIR-Norway"/>
            <consortium name="Elixir Norway"/>
        </authorList>
    </citation>
    <scope>NUCLEOTIDE SEQUENCE [LARGE SCALE GENOMIC DNA]</scope>
</reference>
<dbReference type="Gene3D" id="2.30.30.140">
    <property type="match status" value="1"/>
</dbReference>
<feature type="region of interest" description="Disordered" evidence="6">
    <location>
        <begin position="631"/>
        <end position="784"/>
    </location>
</feature>
<protein>
    <submittedName>
        <fullName evidence="7">Uncharacterized protein</fullName>
    </submittedName>
</protein>
<feature type="compositionally biased region" description="Basic residues" evidence="6">
    <location>
        <begin position="677"/>
        <end position="687"/>
    </location>
</feature>
<evidence type="ECO:0000256" key="6">
    <source>
        <dbReference type="SAM" id="MobiDB-lite"/>
    </source>
</evidence>
<evidence type="ECO:0000313" key="7">
    <source>
        <dbReference type="EMBL" id="CAK9857381.1"/>
    </source>
</evidence>
<feature type="compositionally biased region" description="Basic and acidic residues" evidence="6">
    <location>
        <begin position="273"/>
        <end position="329"/>
    </location>
</feature>
<feature type="compositionally biased region" description="Basic and acidic residues" evidence="6">
    <location>
        <begin position="428"/>
        <end position="440"/>
    </location>
</feature>
<feature type="compositionally biased region" description="Pro residues" evidence="6">
    <location>
        <begin position="637"/>
        <end position="649"/>
    </location>
</feature>
<evidence type="ECO:0000313" key="8">
    <source>
        <dbReference type="Proteomes" id="UP001497522"/>
    </source>
</evidence>